<dbReference type="PROSITE" id="PS51257">
    <property type="entry name" value="PROKAR_LIPOPROTEIN"/>
    <property type="match status" value="1"/>
</dbReference>
<dbReference type="Proteomes" id="UP000660729">
    <property type="component" value="Unassembled WGS sequence"/>
</dbReference>
<reference evidence="1" key="1">
    <citation type="submission" date="2020-04" db="EMBL/GenBank/DDBJ databases">
        <title>Draft genome resource of the tomato pathogen Pseudocercospora fuligena.</title>
        <authorList>
            <person name="Zaccaron A."/>
        </authorList>
    </citation>
    <scope>NUCLEOTIDE SEQUENCE</scope>
    <source>
        <strain evidence="1">PF001</strain>
    </source>
</reference>
<protein>
    <submittedName>
        <fullName evidence="1">Uncharacterized protein</fullName>
    </submittedName>
</protein>
<keyword evidence="2" id="KW-1185">Reference proteome</keyword>
<accession>A0A8H6VPU5</accession>
<dbReference type="EMBL" id="JABCIY010000031">
    <property type="protein sequence ID" value="KAF7196109.1"/>
    <property type="molecule type" value="Genomic_DNA"/>
</dbReference>
<name>A0A8H6VPU5_9PEZI</name>
<dbReference type="AlphaFoldDB" id="A0A8H6VPU5"/>
<comment type="caution">
    <text evidence="1">The sequence shown here is derived from an EMBL/GenBank/DDBJ whole genome shotgun (WGS) entry which is preliminary data.</text>
</comment>
<organism evidence="1 2">
    <name type="scientific">Pseudocercospora fuligena</name>
    <dbReference type="NCBI Taxonomy" id="685502"/>
    <lineage>
        <taxon>Eukaryota</taxon>
        <taxon>Fungi</taxon>
        <taxon>Dikarya</taxon>
        <taxon>Ascomycota</taxon>
        <taxon>Pezizomycotina</taxon>
        <taxon>Dothideomycetes</taxon>
        <taxon>Dothideomycetidae</taxon>
        <taxon>Mycosphaerellales</taxon>
        <taxon>Mycosphaerellaceae</taxon>
        <taxon>Pseudocercospora</taxon>
    </lineage>
</organism>
<proteinExistence type="predicted"/>
<sequence>MPAKAGTSWPRCRRILAFRRRICSAQAASSGCGIADPKTMAISPITCVVGHNPAQGNGPFHAEFHPASPNRM</sequence>
<gene>
    <name evidence="1" type="ORF">HII31_02510</name>
</gene>
<evidence type="ECO:0000313" key="2">
    <source>
        <dbReference type="Proteomes" id="UP000660729"/>
    </source>
</evidence>
<evidence type="ECO:0000313" key="1">
    <source>
        <dbReference type="EMBL" id="KAF7196109.1"/>
    </source>
</evidence>
<dbReference type="OrthoDB" id="10611154at2759"/>